<dbReference type="Proteomes" id="UP001148838">
    <property type="component" value="Unassembled WGS sequence"/>
</dbReference>
<dbReference type="EMBL" id="JAJSOF020000015">
    <property type="protein sequence ID" value="KAJ4441797.1"/>
    <property type="molecule type" value="Genomic_DNA"/>
</dbReference>
<accession>A0ABQ8T7H0</accession>
<evidence type="ECO:0000313" key="2">
    <source>
        <dbReference type="EMBL" id="KAJ4441797.1"/>
    </source>
</evidence>
<evidence type="ECO:0000313" key="3">
    <source>
        <dbReference type="Proteomes" id="UP001148838"/>
    </source>
</evidence>
<sequence>MRPVVNSVNSPNHKINKFLLKYLKEILKMDNRYSLNNSQQLIERLQSLSINKSTKLVSLDIENLYTNIPLDETLKIISEKLRKLNTEEKIINQLMQLLSVCTKQNYFRFDNKYFLQTRGVAMGDSLSGFLADVFLQSLEDKHIEKLAAKHNIISYNRYVDDTLLVFESHADTHEAVFDILCQRENAVHIKSKTLPCEAILDYEFNYSYSKDIPERIWCSQSSQKKHNTGTGKQIGNNWISAETDMHRQYRSRQTMRENPFTFCTNNYSRSYLYIRFDGFGLYDSEMMQDEAGMLMTALRARFRYIILHIIALQTQNNIHSFITLQIKKMQFEEQRILRKTVVNKDNYDIDCQPDQHSVSQSTSMERYIKSAAQTHDDRLQTPFRNSVRREKKKERERERNFHEFIFPIWSNPRPSQINIIFCVMRLRNCSSPSMHRATPTKLDALLRRVKFHNHTEQPVSDLIRCRVGCGLPPDLDPADMWSFVVGGSAIHRGLSTGIMVTRGPRVDGPRHCMSTSISSPAIIDKFIYNFAITINIVTIKRLTTINFTTTTTIANFTTTTTNFTTIVIINFTATNTSFITTININNKNLTTNNFTTTNTNFTATTATNFIPIAVKYTIITINYLTMATNFINIDNAGEMSPGSGAESYPAFSLNGLMESH</sequence>
<dbReference type="InterPro" id="IPR000477">
    <property type="entry name" value="RT_dom"/>
</dbReference>
<reference evidence="2 3" key="1">
    <citation type="journal article" date="2022" name="Allergy">
        <title>Genome assembly and annotation of Periplaneta americana reveal a comprehensive cockroach allergen profile.</title>
        <authorList>
            <person name="Wang L."/>
            <person name="Xiong Q."/>
            <person name="Saelim N."/>
            <person name="Wang L."/>
            <person name="Nong W."/>
            <person name="Wan A.T."/>
            <person name="Shi M."/>
            <person name="Liu X."/>
            <person name="Cao Q."/>
            <person name="Hui J.H.L."/>
            <person name="Sookrung N."/>
            <person name="Leung T.F."/>
            <person name="Tungtrongchitr A."/>
            <person name="Tsui S.K.W."/>
        </authorList>
    </citation>
    <scope>NUCLEOTIDE SEQUENCE [LARGE SCALE GENOMIC DNA]</scope>
    <source>
        <strain evidence="2">PWHHKU_190912</strain>
    </source>
</reference>
<comment type="caution">
    <text evidence="2">The sequence shown here is derived from an EMBL/GenBank/DDBJ whole genome shotgun (WGS) entry which is preliminary data.</text>
</comment>
<dbReference type="PANTHER" id="PTHR21301:SF10">
    <property type="entry name" value="REVERSE TRANSCRIPTASE DOMAIN-CONTAINING PROTEIN"/>
    <property type="match status" value="1"/>
</dbReference>
<proteinExistence type="predicted"/>
<dbReference type="PANTHER" id="PTHR21301">
    <property type="entry name" value="REVERSE TRANSCRIPTASE"/>
    <property type="match status" value="1"/>
</dbReference>
<keyword evidence="3" id="KW-1185">Reference proteome</keyword>
<protein>
    <recommendedName>
        <fullName evidence="1">Reverse transcriptase domain-containing protein</fullName>
    </recommendedName>
</protein>
<dbReference type="Pfam" id="PF00078">
    <property type="entry name" value="RVT_1"/>
    <property type="match status" value="1"/>
</dbReference>
<evidence type="ECO:0000259" key="1">
    <source>
        <dbReference type="PROSITE" id="PS50878"/>
    </source>
</evidence>
<dbReference type="PROSITE" id="PS50878">
    <property type="entry name" value="RT_POL"/>
    <property type="match status" value="1"/>
</dbReference>
<name>A0ABQ8T7H0_PERAM</name>
<organism evidence="2 3">
    <name type="scientific">Periplaneta americana</name>
    <name type="common">American cockroach</name>
    <name type="synonym">Blatta americana</name>
    <dbReference type="NCBI Taxonomy" id="6978"/>
    <lineage>
        <taxon>Eukaryota</taxon>
        <taxon>Metazoa</taxon>
        <taxon>Ecdysozoa</taxon>
        <taxon>Arthropoda</taxon>
        <taxon>Hexapoda</taxon>
        <taxon>Insecta</taxon>
        <taxon>Pterygota</taxon>
        <taxon>Neoptera</taxon>
        <taxon>Polyneoptera</taxon>
        <taxon>Dictyoptera</taxon>
        <taxon>Blattodea</taxon>
        <taxon>Blattoidea</taxon>
        <taxon>Blattidae</taxon>
        <taxon>Blattinae</taxon>
        <taxon>Periplaneta</taxon>
    </lineage>
</organism>
<feature type="domain" description="Reverse transcriptase" evidence="1">
    <location>
        <begin position="1"/>
        <end position="234"/>
    </location>
</feature>
<gene>
    <name evidence="2" type="ORF">ANN_11655</name>
</gene>